<sequence>MTDMDEAKSRTVKLRRFYAELVTGRAAPEITAAFAAIPREIFAGPGPWSIPCATIVRSPEQRPHYVRTPDADPAFLYQDVLVALDPERGVNIGQPSLHALCLAALGLRPGETVIQVGSGSGYYTALLAHLVGPGGRVHAYEIDPDLAARTAANLAPWPWAQVAARSGVTAGLPPADAIYVNAGTARPARAWLDALRPDGRLLFPLQGPQRRGGLLLVRRTANDAAWPARFVSLATFIALQDADDGDAVRLNAAFAGGGLFAVRSLRFTGARDASCWYDGGDWWLSTLDA</sequence>
<comment type="similarity">
    <text evidence="2">Belongs to the methyltransferase superfamily. L-isoaspartyl/D-aspartyl protein methyltransferase family.</text>
</comment>
<dbReference type="RefSeq" id="WP_010682757.1">
    <property type="nucleotide sequence ID" value="NZ_CP043538.1"/>
</dbReference>
<comment type="subcellular location">
    <subcellularLocation>
        <location evidence="1">Cytoplasm</location>
    </subcellularLocation>
</comment>
<dbReference type="InterPro" id="IPR000682">
    <property type="entry name" value="PCMT"/>
</dbReference>
<evidence type="ECO:0000256" key="1">
    <source>
        <dbReference type="ARBA" id="ARBA00004496"/>
    </source>
</evidence>
<dbReference type="InterPro" id="IPR029063">
    <property type="entry name" value="SAM-dependent_MTases_sf"/>
</dbReference>
<reference evidence="12 13" key="1">
    <citation type="journal article" date="2012" name="Genet. Mol. Biol.">
        <title>Analysis of 16S rRNA and mxaF genes revealing insights into Methylobacterium niche-specific plant association.</title>
        <authorList>
            <person name="Dourado M.N."/>
            <person name="Andreote F.D."/>
            <person name="Dini-Andreote F."/>
            <person name="Conti R."/>
            <person name="Araujo J.M."/>
            <person name="Araujo W.L."/>
        </authorList>
    </citation>
    <scope>NUCLEOTIDE SEQUENCE [LARGE SCALE GENOMIC DNA]</scope>
    <source>
        <strain evidence="12 13">SR1.6/6</strain>
    </source>
</reference>
<keyword evidence="7 12" id="KW-0808">Transferase</keyword>
<gene>
    <name evidence="12" type="ORF">MMSR116_12940</name>
</gene>
<dbReference type="PANTHER" id="PTHR11579">
    <property type="entry name" value="PROTEIN-L-ISOASPARTATE O-METHYLTRANSFERASE"/>
    <property type="match status" value="1"/>
</dbReference>
<evidence type="ECO:0000256" key="11">
    <source>
        <dbReference type="ARBA" id="ARBA00031350"/>
    </source>
</evidence>
<evidence type="ECO:0000313" key="12">
    <source>
        <dbReference type="EMBL" id="QGY02681.1"/>
    </source>
</evidence>
<evidence type="ECO:0000256" key="2">
    <source>
        <dbReference type="ARBA" id="ARBA00005369"/>
    </source>
</evidence>
<keyword evidence="5" id="KW-0963">Cytoplasm</keyword>
<accession>A0A6B9FJ99</accession>
<dbReference type="AlphaFoldDB" id="A0A6B9FJ99"/>
<dbReference type="GO" id="GO:0004719">
    <property type="term" value="F:protein-L-isoaspartate (D-aspartate) O-methyltransferase activity"/>
    <property type="evidence" value="ECO:0007669"/>
    <property type="project" value="UniProtKB-EC"/>
</dbReference>
<dbReference type="Gene3D" id="3.40.50.150">
    <property type="entry name" value="Vaccinia Virus protein VP39"/>
    <property type="match status" value="1"/>
</dbReference>
<evidence type="ECO:0000256" key="7">
    <source>
        <dbReference type="ARBA" id="ARBA00022679"/>
    </source>
</evidence>
<evidence type="ECO:0000256" key="10">
    <source>
        <dbReference type="ARBA" id="ARBA00031323"/>
    </source>
</evidence>
<dbReference type="EMBL" id="CP043538">
    <property type="protein sequence ID" value="QGY02681.1"/>
    <property type="molecule type" value="Genomic_DNA"/>
</dbReference>
<keyword evidence="6 12" id="KW-0489">Methyltransferase</keyword>
<evidence type="ECO:0000313" key="13">
    <source>
        <dbReference type="Proteomes" id="UP000012488"/>
    </source>
</evidence>
<dbReference type="EC" id="2.1.1.77" evidence="3"/>
<evidence type="ECO:0000256" key="3">
    <source>
        <dbReference type="ARBA" id="ARBA00011890"/>
    </source>
</evidence>
<dbReference type="CDD" id="cd02440">
    <property type="entry name" value="AdoMet_MTases"/>
    <property type="match status" value="1"/>
</dbReference>
<evidence type="ECO:0000256" key="6">
    <source>
        <dbReference type="ARBA" id="ARBA00022603"/>
    </source>
</evidence>
<dbReference type="GO" id="GO:0032259">
    <property type="term" value="P:methylation"/>
    <property type="evidence" value="ECO:0007669"/>
    <property type="project" value="UniProtKB-KW"/>
</dbReference>
<dbReference type="OrthoDB" id="9807766at2"/>
<evidence type="ECO:0000256" key="5">
    <source>
        <dbReference type="ARBA" id="ARBA00022490"/>
    </source>
</evidence>
<protein>
    <recommendedName>
        <fullName evidence="4">Protein-L-isoaspartate O-methyltransferase</fullName>
        <ecNumber evidence="3">2.1.1.77</ecNumber>
    </recommendedName>
    <alternativeName>
        <fullName evidence="11">L-isoaspartyl protein carboxyl methyltransferase</fullName>
    </alternativeName>
    <alternativeName>
        <fullName evidence="9">Protein L-isoaspartyl methyltransferase</fullName>
    </alternativeName>
    <alternativeName>
        <fullName evidence="10">Protein-beta-aspartate methyltransferase</fullName>
    </alternativeName>
</protein>
<name>A0A6B9FJ99_9HYPH</name>
<dbReference type="Pfam" id="PF01135">
    <property type="entry name" value="PCMT"/>
    <property type="match status" value="1"/>
</dbReference>
<evidence type="ECO:0000256" key="8">
    <source>
        <dbReference type="ARBA" id="ARBA00022691"/>
    </source>
</evidence>
<dbReference type="Proteomes" id="UP000012488">
    <property type="component" value="Chromosome"/>
</dbReference>
<evidence type="ECO:0000256" key="4">
    <source>
        <dbReference type="ARBA" id="ARBA00013346"/>
    </source>
</evidence>
<dbReference type="KEGG" id="mmes:MMSR116_12940"/>
<organism evidence="12 13">
    <name type="scientific">Methylobacterium mesophilicum SR1.6/6</name>
    <dbReference type="NCBI Taxonomy" id="908290"/>
    <lineage>
        <taxon>Bacteria</taxon>
        <taxon>Pseudomonadati</taxon>
        <taxon>Pseudomonadota</taxon>
        <taxon>Alphaproteobacteria</taxon>
        <taxon>Hyphomicrobiales</taxon>
        <taxon>Methylobacteriaceae</taxon>
        <taxon>Methylobacterium</taxon>
    </lineage>
</organism>
<dbReference type="GO" id="GO:0005737">
    <property type="term" value="C:cytoplasm"/>
    <property type="evidence" value="ECO:0007669"/>
    <property type="project" value="UniProtKB-SubCell"/>
</dbReference>
<dbReference type="SUPFAM" id="SSF53335">
    <property type="entry name" value="S-adenosyl-L-methionine-dependent methyltransferases"/>
    <property type="match status" value="1"/>
</dbReference>
<keyword evidence="8" id="KW-0949">S-adenosyl-L-methionine</keyword>
<evidence type="ECO:0000256" key="9">
    <source>
        <dbReference type="ARBA" id="ARBA00030757"/>
    </source>
</evidence>
<reference evidence="12 13" key="2">
    <citation type="journal article" date="2013" name="Genome Announc.">
        <title>Draft Genome Sequence of Methylobacterium mesophilicum Strain SR1.6/6, Isolated from Citrus sinensis.</title>
        <authorList>
            <person name="Marinho Almeida D."/>
            <person name="Dini-Andreote F."/>
            <person name="Camargo Neves A.A."/>
            <person name="Juca Ramos R.T."/>
            <person name="Andreote F.D."/>
            <person name="Carneiro A.R."/>
            <person name="Oliveira de Souza Lima A."/>
            <person name="Caracciolo Gomes de Sa P.H."/>
            <person name="Ribeiro Barbosa M.S."/>
            <person name="Araujo W.L."/>
            <person name="Silva A."/>
        </authorList>
    </citation>
    <scope>NUCLEOTIDE SEQUENCE [LARGE SCALE GENOMIC DNA]</scope>
    <source>
        <strain evidence="12 13">SR1.6/6</strain>
    </source>
</reference>
<proteinExistence type="inferred from homology"/>
<dbReference type="PANTHER" id="PTHR11579:SF0">
    <property type="entry name" value="PROTEIN-L-ISOASPARTATE(D-ASPARTATE) O-METHYLTRANSFERASE"/>
    <property type="match status" value="1"/>
</dbReference>